<evidence type="ECO:0000313" key="1">
    <source>
        <dbReference type="EMBL" id="MFD1326632.1"/>
    </source>
</evidence>
<sequence>MESEALGRHVIIHAFLRWAETAKTSDRAKAASALARAYASDAIGRDERNAAEMAMLFLLDDPAPKVRLALAEALADCAEAPRAVIVALAEDQPEIAAQVILRSQVLTDTDLVDLAAHGGDVTRSLIAHRRVLSRVVCAALIEIGSVFDVLTLLANDGASLSKPSLKRICERHGDDAEVRALLLEREDLPSDARQALVEKVGSALAGFSLVQAAIGTSRVQRVTREACDVATIGLAADADAGEIDQLVEHLRVCGRLTPLFLMQALCAGRIEFFAAAIVNLSGQRERRVRSILADGRQAAIRALFEASGLERDVSALFADAVLLWRKDARRGAAPASVSARLAARAGEALSGASRELLERIEGFSRAEQRQSARAFAIQAQVAA</sequence>
<keyword evidence="2" id="KW-1185">Reference proteome</keyword>
<reference evidence="2" key="1">
    <citation type="journal article" date="2019" name="Int. J. Syst. Evol. Microbiol.">
        <title>The Global Catalogue of Microorganisms (GCM) 10K type strain sequencing project: providing services to taxonomists for standard genome sequencing and annotation.</title>
        <authorList>
            <consortium name="The Broad Institute Genomics Platform"/>
            <consortium name="The Broad Institute Genome Sequencing Center for Infectious Disease"/>
            <person name="Wu L."/>
            <person name="Ma J."/>
        </authorList>
    </citation>
    <scope>NUCLEOTIDE SEQUENCE [LARGE SCALE GENOMIC DNA]</scope>
    <source>
        <strain evidence="2">CCUG 55609</strain>
    </source>
</reference>
<organism evidence="1 2">
    <name type="scientific">Mycoplana ramosa</name>
    <name type="common">Mycoplana bullata</name>
    <dbReference type="NCBI Taxonomy" id="40837"/>
    <lineage>
        <taxon>Bacteria</taxon>
        <taxon>Pseudomonadati</taxon>
        <taxon>Pseudomonadota</taxon>
        <taxon>Alphaproteobacteria</taxon>
        <taxon>Hyphomicrobiales</taxon>
        <taxon>Rhizobiaceae</taxon>
        <taxon>Mycoplana</taxon>
    </lineage>
</organism>
<dbReference type="EMBL" id="JBHTNF010000001">
    <property type="protein sequence ID" value="MFD1326632.1"/>
    <property type="molecule type" value="Genomic_DNA"/>
</dbReference>
<dbReference type="RefSeq" id="WP_374838178.1">
    <property type="nucleotide sequence ID" value="NZ_JBHEEW010000006.1"/>
</dbReference>
<name>A0ABW3YPY5_MYCRA</name>
<proteinExistence type="predicted"/>
<comment type="caution">
    <text evidence="1">The sequence shown here is derived from an EMBL/GenBank/DDBJ whole genome shotgun (WGS) entry which is preliminary data.</text>
</comment>
<dbReference type="InterPro" id="IPR019285">
    <property type="entry name" value="DUF2336"/>
</dbReference>
<dbReference type="Pfam" id="PF10098">
    <property type="entry name" value="DUF2336"/>
    <property type="match status" value="1"/>
</dbReference>
<evidence type="ECO:0000313" key="2">
    <source>
        <dbReference type="Proteomes" id="UP001597173"/>
    </source>
</evidence>
<gene>
    <name evidence="1" type="ORF">ACFQ33_01790</name>
</gene>
<dbReference type="Proteomes" id="UP001597173">
    <property type="component" value="Unassembled WGS sequence"/>
</dbReference>
<dbReference type="PIRSF" id="PIRSF035865">
    <property type="entry name" value="UCP035865"/>
    <property type="match status" value="1"/>
</dbReference>
<protein>
    <submittedName>
        <fullName evidence="1">DUF2336 domain-containing protein</fullName>
    </submittedName>
</protein>
<accession>A0ABW3YPY5</accession>
<dbReference type="InterPro" id="IPR014598">
    <property type="entry name" value="UCP035865"/>
</dbReference>